<gene>
    <name evidence="5" type="ORF">CROQUDRAFT_723252</name>
</gene>
<comment type="subcellular location">
    <subcellularLocation>
        <location evidence="1">Nucleus</location>
    </subcellularLocation>
</comment>
<dbReference type="Proteomes" id="UP000886653">
    <property type="component" value="Unassembled WGS sequence"/>
</dbReference>
<proteinExistence type="inferred from homology"/>
<dbReference type="SMART" id="SM00538">
    <property type="entry name" value="POP4"/>
    <property type="match status" value="1"/>
</dbReference>
<dbReference type="EMBL" id="MU167271">
    <property type="protein sequence ID" value="KAG0145753.1"/>
    <property type="molecule type" value="Genomic_DNA"/>
</dbReference>
<dbReference type="InterPro" id="IPR036980">
    <property type="entry name" value="RNase_P/MRP_Rpp29_sf"/>
</dbReference>
<protein>
    <recommendedName>
        <fullName evidence="3">Ribonuclease P protein subunit</fullName>
    </recommendedName>
</protein>
<evidence type="ECO:0000313" key="5">
    <source>
        <dbReference type="EMBL" id="KAG0145753.1"/>
    </source>
</evidence>
<dbReference type="InterPro" id="IPR002730">
    <property type="entry name" value="Rpp29/RNP1"/>
</dbReference>
<dbReference type="OrthoDB" id="124041at2759"/>
<dbReference type="GO" id="GO:0005634">
    <property type="term" value="C:nucleus"/>
    <property type="evidence" value="ECO:0007669"/>
    <property type="project" value="UniProtKB-SubCell"/>
</dbReference>
<feature type="compositionally biased region" description="Polar residues" evidence="4">
    <location>
        <begin position="1"/>
        <end position="10"/>
    </location>
</feature>
<dbReference type="PANTHER" id="PTHR13348:SF0">
    <property type="entry name" value="RIBONUCLEASE P PROTEIN SUBUNIT P29"/>
    <property type="match status" value="1"/>
</dbReference>
<organism evidence="5 6">
    <name type="scientific">Cronartium quercuum f. sp. fusiforme G11</name>
    <dbReference type="NCBI Taxonomy" id="708437"/>
    <lineage>
        <taxon>Eukaryota</taxon>
        <taxon>Fungi</taxon>
        <taxon>Dikarya</taxon>
        <taxon>Basidiomycota</taxon>
        <taxon>Pucciniomycotina</taxon>
        <taxon>Pucciniomycetes</taxon>
        <taxon>Pucciniales</taxon>
        <taxon>Coleosporiaceae</taxon>
        <taxon>Cronartium</taxon>
    </lineage>
</organism>
<dbReference type="PANTHER" id="PTHR13348">
    <property type="entry name" value="RIBONUCLEASE P SUBUNIT P29"/>
    <property type="match status" value="1"/>
</dbReference>
<reference evidence="5" key="1">
    <citation type="submission" date="2013-11" db="EMBL/GenBank/DDBJ databases">
        <title>Genome sequence of the fusiform rust pathogen reveals effectors for host alternation and coevolution with pine.</title>
        <authorList>
            <consortium name="DOE Joint Genome Institute"/>
            <person name="Smith K."/>
            <person name="Pendleton A."/>
            <person name="Kubisiak T."/>
            <person name="Anderson C."/>
            <person name="Salamov A."/>
            <person name="Aerts A."/>
            <person name="Riley R."/>
            <person name="Clum A."/>
            <person name="Lindquist E."/>
            <person name="Ence D."/>
            <person name="Campbell M."/>
            <person name="Kronenberg Z."/>
            <person name="Feau N."/>
            <person name="Dhillon B."/>
            <person name="Hamelin R."/>
            <person name="Burleigh J."/>
            <person name="Smith J."/>
            <person name="Yandell M."/>
            <person name="Nelson C."/>
            <person name="Grigoriev I."/>
            <person name="Davis J."/>
        </authorList>
    </citation>
    <scope>NUCLEOTIDE SEQUENCE</scope>
    <source>
        <strain evidence="5">G11</strain>
    </source>
</reference>
<dbReference type="AlphaFoldDB" id="A0A9P6NGX2"/>
<comment type="caution">
    <text evidence="5">The sequence shown here is derived from an EMBL/GenBank/DDBJ whole genome shotgun (WGS) entry which is preliminary data.</text>
</comment>
<sequence length="262" mass="30467">MSIEPQSQDIYSEPKILKKKRKKDESKDLIVGKNTTEIIHSILPDNIKQLNKNLDQKVFRRHLLLNKNKSKQNSCDNKGKNEIDLESKQRIRRKKYLELEKIIKQEQKSWKYENFIPLHSLWIGYMSELLGLNLMINSSTSSNEIVSEESSNDLKEIPPIVNIQSKLLKADYHGSVLSVCRSKNPSLIDLKGIVVQETQETFKLITVNDSVKCIPKKHTVFKLELKFQLNKLLVFEIYGNQFCFKSTDRVGKKFKTKAFVEL</sequence>
<evidence type="ECO:0000256" key="2">
    <source>
        <dbReference type="ARBA" id="ARBA00006181"/>
    </source>
</evidence>
<dbReference type="PIRSF" id="PIRSF027081">
    <property type="entry name" value="RNase_P/MRP_p29_subunit"/>
    <property type="match status" value="1"/>
</dbReference>
<dbReference type="SUPFAM" id="SSF101744">
    <property type="entry name" value="Rof/RNase P subunit-like"/>
    <property type="match status" value="1"/>
</dbReference>
<dbReference type="InterPro" id="IPR023534">
    <property type="entry name" value="Rof/RNase_P-like"/>
</dbReference>
<evidence type="ECO:0000256" key="3">
    <source>
        <dbReference type="PIRNR" id="PIRNR027081"/>
    </source>
</evidence>
<dbReference type="GO" id="GO:0033204">
    <property type="term" value="F:ribonuclease P RNA binding"/>
    <property type="evidence" value="ECO:0007669"/>
    <property type="project" value="InterPro"/>
</dbReference>
<dbReference type="Pfam" id="PF01868">
    <property type="entry name" value="RNase_P-MRP_p29"/>
    <property type="match status" value="1"/>
</dbReference>
<comment type="similarity">
    <text evidence="2">Belongs to the eukaryotic/archaeal RNase P protein component 1 family.</text>
</comment>
<evidence type="ECO:0000313" key="6">
    <source>
        <dbReference type="Proteomes" id="UP000886653"/>
    </source>
</evidence>
<dbReference type="GO" id="GO:0030677">
    <property type="term" value="C:ribonuclease P complex"/>
    <property type="evidence" value="ECO:0007669"/>
    <property type="project" value="InterPro"/>
</dbReference>
<dbReference type="GO" id="GO:0000172">
    <property type="term" value="C:ribonuclease MRP complex"/>
    <property type="evidence" value="ECO:0007669"/>
    <property type="project" value="InterPro"/>
</dbReference>
<keyword evidence="3" id="KW-0539">Nucleus</keyword>
<dbReference type="Gene3D" id="2.30.30.210">
    <property type="entry name" value="Ribonuclease P/MRP, subunit p29"/>
    <property type="match status" value="1"/>
</dbReference>
<accession>A0A9P6NGX2</accession>
<keyword evidence="3" id="KW-0819">tRNA processing</keyword>
<feature type="region of interest" description="Disordered" evidence="4">
    <location>
        <begin position="1"/>
        <end position="25"/>
    </location>
</feature>
<dbReference type="InterPro" id="IPR016848">
    <property type="entry name" value="RNase_P/MRP_Rpp29-subunit"/>
</dbReference>
<evidence type="ECO:0000256" key="1">
    <source>
        <dbReference type="ARBA" id="ARBA00004123"/>
    </source>
</evidence>
<name>A0A9P6NGX2_9BASI</name>
<dbReference type="GO" id="GO:0006364">
    <property type="term" value="P:rRNA processing"/>
    <property type="evidence" value="ECO:0007669"/>
    <property type="project" value="TreeGrafter"/>
</dbReference>
<evidence type="ECO:0000256" key="4">
    <source>
        <dbReference type="SAM" id="MobiDB-lite"/>
    </source>
</evidence>
<keyword evidence="6" id="KW-1185">Reference proteome</keyword>
<dbReference type="GO" id="GO:0001682">
    <property type="term" value="P:tRNA 5'-leader removal"/>
    <property type="evidence" value="ECO:0007669"/>
    <property type="project" value="InterPro"/>
</dbReference>